<feature type="domain" description="Peptidoglycan binding-like" evidence="1">
    <location>
        <begin position="146"/>
        <end position="202"/>
    </location>
</feature>
<comment type="caution">
    <text evidence="2">The sequence shown here is derived from an EMBL/GenBank/DDBJ whole genome shotgun (WGS) entry which is preliminary data.</text>
</comment>
<evidence type="ECO:0000259" key="1">
    <source>
        <dbReference type="Pfam" id="PF01471"/>
    </source>
</evidence>
<evidence type="ECO:0000313" key="2">
    <source>
        <dbReference type="EMBL" id="MEP0863610.1"/>
    </source>
</evidence>
<dbReference type="SUPFAM" id="SSF47090">
    <property type="entry name" value="PGBD-like"/>
    <property type="match status" value="2"/>
</dbReference>
<keyword evidence="3" id="KW-1185">Reference proteome</keyword>
<dbReference type="Proteomes" id="UP001442494">
    <property type="component" value="Unassembled WGS sequence"/>
</dbReference>
<dbReference type="InterPro" id="IPR036366">
    <property type="entry name" value="PGBDSf"/>
</dbReference>
<sequence length="205" mass="21534">METLAYLHLSTAYEYSQSHPAEVKLFPGLNWKNFPKKASFRLLSLALTLAVVGTAGNALALGRGNSGSQVATLQRNLQIAGYYNGPVTGYYGDLTKAAVIRFQRSNGLIADGIAGSRTLAALEGRGGESPITGGGFGRSTLRRGSNGSGVTTLQQVLRSRGYYNGPITGYFGSLTESSVKRFQQANGLYADGVVGQSTKSALAAD</sequence>
<dbReference type="Gene3D" id="1.10.101.10">
    <property type="entry name" value="PGBD-like superfamily/PGBD"/>
    <property type="match status" value="2"/>
</dbReference>
<gene>
    <name evidence="2" type="ORF">NDI37_03905</name>
</gene>
<dbReference type="InterPro" id="IPR036365">
    <property type="entry name" value="PGBD-like_sf"/>
</dbReference>
<dbReference type="Pfam" id="PF01471">
    <property type="entry name" value="PG_binding_1"/>
    <property type="match status" value="2"/>
</dbReference>
<protein>
    <submittedName>
        <fullName evidence="2">Peptidoglycan-binding protein</fullName>
    </submittedName>
</protein>
<feature type="domain" description="Peptidoglycan binding-like" evidence="1">
    <location>
        <begin position="66"/>
        <end position="122"/>
    </location>
</feature>
<accession>A0ABV0JJJ7</accession>
<organism evidence="2 3">
    <name type="scientific">Funiculus sociatus GB2-A5</name>
    <dbReference type="NCBI Taxonomy" id="2933946"/>
    <lineage>
        <taxon>Bacteria</taxon>
        <taxon>Bacillati</taxon>
        <taxon>Cyanobacteriota</taxon>
        <taxon>Cyanophyceae</taxon>
        <taxon>Coleofasciculales</taxon>
        <taxon>Coleofasciculaceae</taxon>
        <taxon>Funiculus</taxon>
    </lineage>
</organism>
<name>A0ABV0JJJ7_9CYAN</name>
<reference evidence="2 3" key="1">
    <citation type="submission" date="2022-04" db="EMBL/GenBank/DDBJ databases">
        <title>Positive selection, recombination, and allopatry shape intraspecific diversity of widespread and dominant cyanobacteria.</title>
        <authorList>
            <person name="Wei J."/>
            <person name="Shu W."/>
            <person name="Hu C."/>
        </authorList>
    </citation>
    <scope>NUCLEOTIDE SEQUENCE [LARGE SCALE GENOMIC DNA]</scope>
    <source>
        <strain evidence="2 3">GB2-A5</strain>
    </source>
</reference>
<proteinExistence type="predicted"/>
<evidence type="ECO:0000313" key="3">
    <source>
        <dbReference type="Proteomes" id="UP001442494"/>
    </source>
</evidence>
<dbReference type="InterPro" id="IPR002477">
    <property type="entry name" value="Peptidoglycan-bd-like"/>
</dbReference>
<dbReference type="RefSeq" id="WP_190418931.1">
    <property type="nucleotide sequence ID" value="NZ_JAMPKK010000005.1"/>
</dbReference>
<dbReference type="EMBL" id="JAMPKK010000005">
    <property type="protein sequence ID" value="MEP0863610.1"/>
    <property type="molecule type" value="Genomic_DNA"/>
</dbReference>